<dbReference type="Pfam" id="PF03171">
    <property type="entry name" value="2OG-FeII_Oxy"/>
    <property type="match status" value="1"/>
</dbReference>
<accession>A0A6G1G1C6</accession>
<dbReference type="PRINTS" id="PR00682">
    <property type="entry name" value="IPNSYNTHASE"/>
</dbReference>
<keyword evidence="4 5" id="KW-0408">Iron</keyword>
<evidence type="ECO:0000256" key="5">
    <source>
        <dbReference type="RuleBase" id="RU003682"/>
    </source>
</evidence>
<name>A0A6G1G1C6_9PEZI</name>
<dbReference type="AlphaFoldDB" id="A0A6G1G1C6"/>
<feature type="domain" description="Fe2OG dioxygenase" evidence="6">
    <location>
        <begin position="196"/>
        <end position="296"/>
    </location>
</feature>
<keyword evidence="2 5" id="KW-0479">Metal-binding</keyword>
<organism evidence="7">
    <name type="scientific">Eremomyces bilateralis CBS 781.70</name>
    <dbReference type="NCBI Taxonomy" id="1392243"/>
    <lineage>
        <taxon>Eukaryota</taxon>
        <taxon>Fungi</taxon>
        <taxon>Dikarya</taxon>
        <taxon>Ascomycota</taxon>
        <taxon>Pezizomycotina</taxon>
        <taxon>Dothideomycetes</taxon>
        <taxon>Dothideomycetes incertae sedis</taxon>
        <taxon>Eremomycetales</taxon>
        <taxon>Eremomycetaceae</taxon>
        <taxon>Eremomyces</taxon>
    </lineage>
</organism>
<dbReference type="PROSITE" id="PS51471">
    <property type="entry name" value="FE2OG_OXY"/>
    <property type="match status" value="1"/>
</dbReference>
<evidence type="ECO:0000256" key="4">
    <source>
        <dbReference type="ARBA" id="ARBA00023004"/>
    </source>
</evidence>
<dbReference type="EMBL" id="ML975160">
    <property type="protein sequence ID" value="KAF1811843.1"/>
    <property type="molecule type" value="Genomic_DNA"/>
</dbReference>
<evidence type="ECO:0000256" key="2">
    <source>
        <dbReference type="ARBA" id="ARBA00022723"/>
    </source>
</evidence>
<evidence type="ECO:0000313" key="9">
    <source>
        <dbReference type="RefSeq" id="XP_033533474.1"/>
    </source>
</evidence>
<dbReference type="InterPro" id="IPR027443">
    <property type="entry name" value="IPNS-like_sf"/>
</dbReference>
<reference evidence="9" key="3">
    <citation type="submission" date="2025-04" db="UniProtKB">
        <authorList>
            <consortium name="RefSeq"/>
        </authorList>
    </citation>
    <scope>IDENTIFICATION</scope>
    <source>
        <strain evidence="9">CBS 781.70</strain>
    </source>
</reference>
<proteinExistence type="inferred from homology"/>
<dbReference type="GeneID" id="54418157"/>
<reference evidence="7 9" key="1">
    <citation type="submission" date="2020-01" db="EMBL/GenBank/DDBJ databases">
        <authorList>
            <consortium name="DOE Joint Genome Institute"/>
            <person name="Haridas S."/>
            <person name="Albert R."/>
            <person name="Binder M."/>
            <person name="Bloem J."/>
            <person name="Labutti K."/>
            <person name="Salamov A."/>
            <person name="Andreopoulos B."/>
            <person name="Baker S.E."/>
            <person name="Barry K."/>
            <person name="Bills G."/>
            <person name="Bluhm B.H."/>
            <person name="Cannon C."/>
            <person name="Castanera R."/>
            <person name="Culley D.E."/>
            <person name="Daum C."/>
            <person name="Ezra D."/>
            <person name="Gonzalez J.B."/>
            <person name="Henrissat B."/>
            <person name="Kuo A."/>
            <person name="Liang C."/>
            <person name="Lipzen A."/>
            <person name="Lutzoni F."/>
            <person name="Magnuson J."/>
            <person name="Mondo S."/>
            <person name="Nolan M."/>
            <person name="Ohm R."/>
            <person name="Pangilinan J."/>
            <person name="Park H.-J."/>
            <person name="Ramirez L."/>
            <person name="Alfaro M."/>
            <person name="Sun H."/>
            <person name="Tritt A."/>
            <person name="Yoshinaga Y."/>
            <person name="Zwiers L.-H."/>
            <person name="Turgeon B.G."/>
            <person name="Goodwin S.B."/>
            <person name="Spatafora J.W."/>
            <person name="Crous P.W."/>
            <person name="Grigoriev I.V."/>
        </authorList>
    </citation>
    <scope>NUCLEOTIDE SEQUENCE</scope>
    <source>
        <strain evidence="7 9">CBS 781.70</strain>
    </source>
</reference>
<protein>
    <submittedName>
        <fullName evidence="7 9">Isopenicillin N synthetase</fullName>
    </submittedName>
</protein>
<dbReference type="PANTHER" id="PTHR10209:SF881">
    <property type="entry name" value="FI07970P-RELATED"/>
    <property type="match status" value="1"/>
</dbReference>
<dbReference type="InterPro" id="IPR044861">
    <property type="entry name" value="IPNS-like_FE2OG_OXY"/>
</dbReference>
<dbReference type="Gene3D" id="2.60.120.330">
    <property type="entry name" value="B-lactam Antibiotic, Isopenicillin N Synthase, Chain"/>
    <property type="match status" value="1"/>
</dbReference>
<keyword evidence="8" id="KW-1185">Reference proteome</keyword>
<dbReference type="Pfam" id="PF14226">
    <property type="entry name" value="DIOX_N"/>
    <property type="match status" value="1"/>
</dbReference>
<evidence type="ECO:0000256" key="1">
    <source>
        <dbReference type="ARBA" id="ARBA00008056"/>
    </source>
</evidence>
<evidence type="ECO:0000259" key="6">
    <source>
        <dbReference type="PROSITE" id="PS51471"/>
    </source>
</evidence>
<evidence type="ECO:0000313" key="7">
    <source>
        <dbReference type="EMBL" id="KAF1811843.1"/>
    </source>
</evidence>
<gene>
    <name evidence="7 9" type="ORF">P152DRAFT_437702</name>
</gene>
<dbReference type="InterPro" id="IPR026992">
    <property type="entry name" value="DIOX_N"/>
</dbReference>
<dbReference type="InterPro" id="IPR005123">
    <property type="entry name" value="Oxoglu/Fe-dep_dioxygenase_dom"/>
</dbReference>
<evidence type="ECO:0000256" key="3">
    <source>
        <dbReference type="ARBA" id="ARBA00023002"/>
    </source>
</evidence>
<dbReference type="OrthoDB" id="288590at2759"/>
<dbReference type="Proteomes" id="UP000504638">
    <property type="component" value="Unplaced"/>
</dbReference>
<evidence type="ECO:0000313" key="8">
    <source>
        <dbReference type="Proteomes" id="UP000504638"/>
    </source>
</evidence>
<dbReference type="SUPFAM" id="SSF51197">
    <property type="entry name" value="Clavaminate synthase-like"/>
    <property type="match status" value="1"/>
</dbReference>
<sequence>METPKVIHLTNGNVVTIKSNTSTTLQSIPLINVEKMHSPNLKDRQAVAEEIRAASHEIGFFLITNHGVDMNLASGVLDQAKQFFALPKDKKMEVYTGRMPSEFCGYHPMQEYNINGSKLKDLHEAYNWNYDASKDPGALDPNLPSINLWPSGMPEFQEKLCAYQTSLIKLARQLTRIFALALYLPETAFDDCVRVPEAGMRILHYPAQTAARADQNGIGAHTDVETFTIITQDSPGLEVLSKSGQWIQIQPVPGSFVVNIADCFMRQTNDFFVSTVHRVINQSGNERYSAPFFWGFNRQCLLTPIETCVSEENPSKYPLMTAGEYYEWRTRRQKKEWKDGPQK</sequence>
<dbReference type="PANTHER" id="PTHR10209">
    <property type="entry name" value="OXIDOREDUCTASE, 2OG-FE II OXYGENASE FAMILY PROTEIN"/>
    <property type="match status" value="1"/>
</dbReference>
<dbReference type="GO" id="GO:0046872">
    <property type="term" value="F:metal ion binding"/>
    <property type="evidence" value="ECO:0007669"/>
    <property type="project" value="UniProtKB-KW"/>
</dbReference>
<dbReference type="GO" id="GO:0016491">
    <property type="term" value="F:oxidoreductase activity"/>
    <property type="evidence" value="ECO:0007669"/>
    <property type="project" value="UniProtKB-KW"/>
</dbReference>
<comment type="similarity">
    <text evidence="1 5">Belongs to the iron/ascorbate-dependent oxidoreductase family.</text>
</comment>
<dbReference type="RefSeq" id="XP_033533474.1">
    <property type="nucleotide sequence ID" value="XM_033677587.1"/>
</dbReference>
<keyword evidence="3 5" id="KW-0560">Oxidoreductase</keyword>
<dbReference type="GO" id="GO:0044283">
    <property type="term" value="P:small molecule biosynthetic process"/>
    <property type="evidence" value="ECO:0007669"/>
    <property type="project" value="UniProtKB-ARBA"/>
</dbReference>
<reference evidence="9" key="2">
    <citation type="submission" date="2020-04" db="EMBL/GenBank/DDBJ databases">
        <authorList>
            <consortium name="NCBI Genome Project"/>
        </authorList>
    </citation>
    <scope>NUCLEOTIDE SEQUENCE</scope>
    <source>
        <strain evidence="9">CBS 781.70</strain>
    </source>
</reference>